<evidence type="ECO:0000313" key="2">
    <source>
        <dbReference type="Proteomes" id="UP000543224"/>
    </source>
</evidence>
<comment type="caution">
    <text evidence="1">The sequence shown here is derived from an EMBL/GenBank/DDBJ whole genome shotgun (WGS) entry which is preliminary data.</text>
</comment>
<proteinExistence type="predicted"/>
<name>A0A6V8P0J1_9ACTN</name>
<protein>
    <submittedName>
        <fullName evidence="1">Uncharacterized protein</fullName>
    </submittedName>
</protein>
<dbReference type="AlphaFoldDB" id="A0A6V8P0J1"/>
<sequence length="338" mass="38390">MSIGVPHMLWTTTWSKLEEKDKKRLVLRVGLERLLKKLTSGDYPRESTKSSQEIILATDDEIEVDKYLVKLCKFQTKAPAGLVCKVAVENDQLQAKTCQPLCNECSIPDSDLLCSHLSHPECWSSVSQTSRSRDIGSAMCEKGRDPANTSECKPGGQQCWQLVFEPAKVAQEIPTDLPDRVADEIDFLNLAFVHVHSKRILELSQARSISDLYGSCATEQDFMFKVAVIADLVNKLSMADALSEEERDGIEGSVNLLEVYLNKFHQGFGDFLISNLRSIVDVRNSFPVHSKSKRLIKSFELLDIEYPVYHWQKAWEKVLFAFWSSLRKLRRLTMSEAR</sequence>
<gene>
    <name evidence="1" type="ORF">HKBW3S25_00708</name>
</gene>
<accession>A0A6V8P0J1</accession>
<dbReference type="Proteomes" id="UP000543224">
    <property type="component" value="Unassembled WGS sequence"/>
</dbReference>
<reference evidence="1 2" key="1">
    <citation type="journal article" date="2020" name="Front. Microbiol.">
        <title>Single-cell genomics of novel Actinobacteria with the Wood-Ljungdahl pathway discovered in a serpentinizing system.</title>
        <authorList>
            <person name="Merino N."/>
            <person name="Kawai M."/>
            <person name="Boyd E.S."/>
            <person name="Colman D.R."/>
            <person name="McGlynn S.E."/>
            <person name="Nealson K.H."/>
            <person name="Kurokawa K."/>
            <person name="Hongoh Y."/>
        </authorList>
    </citation>
    <scope>NUCLEOTIDE SEQUENCE [LARGE SCALE GENOMIC DNA]</scope>
    <source>
        <strain evidence="1 2">S25</strain>
    </source>
</reference>
<organism evidence="1 2">
    <name type="scientific">Candidatus Hakubella thermalkaliphila</name>
    <dbReference type="NCBI Taxonomy" id="2754717"/>
    <lineage>
        <taxon>Bacteria</taxon>
        <taxon>Bacillati</taxon>
        <taxon>Actinomycetota</taxon>
        <taxon>Actinomycetota incertae sedis</taxon>
        <taxon>Candidatus Hakubellales</taxon>
        <taxon>Candidatus Hakubellaceae</taxon>
        <taxon>Candidatus Hakubella</taxon>
    </lineage>
</organism>
<dbReference type="EMBL" id="BLRX01000059">
    <property type="protein sequence ID" value="GFP25250.1"/>
    <property type="molecule type" value="Genomic_DNA"/>
</dbReference>
<evidence type="ECO:0000313" key="1">
    <source>
        <dbReference type="EMBL" id="GFP25250.1"/>
    </source>
</evidence>